<evidence type="ECO:0000256" key="2">
    <source>
        <dbReference type="ARBA" id="ARBA00022692"/>
    </source>
</evidence>
<feature type="transmembrane region" description="Helical" evidence="5">
    <location>
        <begin position="167"/>
        <end position="187"/>
    </location>
</feature>
<keyword evidence="2 5" id="KW-0812">Transmembrane</keyword>
<feature type="transmembrane region" description="Helical" evidence="5">
    <location>
        <begin position="129"/>
        <end position="147"/>
    </location>
</feature>
<evidence type="ECO:0000256" key="3">
    <source>
        <dbReference type="ARBA" id="ARBA00022989"/>
    </source>
</evidence>
<accession>A0A328FG80</accession>
<evidence type="ECO:0000313" key="8">
    <source>
        <dbReference type="Proteomes" id="UP000248798"/>
    </source>
</evidence>
<evidence type="ECO:0000313" key="7">
    <source>
        <dbReference type="EMBL" id="RAM02452.1"/>
    </source>
</evidence>
<dbReference type="InterPro" id="IPR052561">
    <property type="entry name" value="ComplexI_Subunit1"/>
</dbReference>
<dbReference type="RefSeq" id="WP_111955565.1">
    <property type="nucleotide sequence ID" value="NZ_CP036313.1"/>
</dbReference>
<reference evidence="6 9" key="2">
    <citation type="submission" date="2019-02" db="EMBL/GenBank/DDBJ databases">
        <title>Complete genome sequence of Desulfobacter hydrogenophilus AcRS1.</title>
        <authorList>
            <person name="Marietou A."/>
            <person name="Lund M.B."/>
            <person name="Marshall I.P.G."/>
            <person name="Schreiber L."/>
            <person name="Jorgensen B."/>
        </authorList>
    </citation>
    <scope>NUCLEOTIDE SEQUENCE [LARGE SCALE GENOMIC DNA]</scope>
    <source>
        <strain evidence="6 9">AcRS1</strain>
    </source>
</reference>
<dbReference type="InterPro" id="IPR001694">
    <property type="entry name" value="NADH_UbQ_OxRdtase_su1/FPO"/>
</dbReference>
<feature type="transmembrane region" description="Helical" evidence="5">
    <location>
        <begin position="6"/>
        <end position="23"/>
    </location>
</feature>
<organism evidence="7 8">
    <name type="scientific">Desulfobacter hydrogenophilus</name>
    <dbReference type="NCBI Taxonomy" id="2291"/>
    <lineage>
        <taxon>Bacteria</taxon>
        <taxon>Pseudomonadati</taxon>
        <taxon>Thermodesulfobacteriota</taxon>
        <taxon>Desulfobacteria</taxon>
        <taxon>Desulfobacterales</taxon>
        <taxon>Desulfobacteraceae</taxon>
        <taxon>Desulfobacter</taxon>
    </lineage>
</organism>
<evidence type="ECO:0000256" key="4">
    <source>
        <dbReference type="ARBA" id="ARBA00023136"/>
    </source>
</evidence>
<feature type="transmembrane region" description="Helical" evidence="5">
    <location>
        <begin position="248"/>
        <end position="271"/>
    </location>
</feature>
<evidence type="ECO:0000313" key="9">
    <source>
        <dbReference type="Proteomes" id="UP000293902"/>
    </source>
</evidence>
<keyword evidence="4 5" id="KW-0472">Membrane</keyword>
<gene>
    <name evidence="7" type="ORF">DO021_08240</name>
    <name evidence="6" type="ORF">EYB58_22205</name>
</gene>
<dbReference type="OrthoDB" id="9778499at2"/>
<dbReference type="PANTHER" id="PTHR43359">
    <property type="entry name" value="FORMATE HYDROGENLYASE SUBUNIT 4"/>
    <property type="match status" value="1"/>
</dbReference>
<name>A0A328FG80_9BACT</name>
<dbReference type="EMBL" id="CP036313">
    <property type="protein sequence ID" value="QBH15376.1"/>
    <property type="molecule type" value="Genomic_DNA"/>
</dbReference>
<dbReference type="Pfam" id="PF00146">
    <property type="entry name" value="NADHdh"/>
    <property type="match status" value="1"/>
</dbReference>
<comment type="subcellular location">
    <subcellularLocation>
        <location evidence="1">Membrane</location>
        <topology evidence="1">Multi-pass membrane protein</topology>
    </subcellularLocation>
</comment>
<dbReference type="GO" id="GO:0005886">
    <property type="term" value="C:plasma membrane"/>
    <property type="evidence" value="ECO:0007669"/>
    <property type="project" value="TreeGrafter"/>
</dbReference>
<evidence type="ECO:0000313" key="6">
    <source>
        <dbReference type="EMBL" id="QBH15376.1"/>
    </source>
</evidence>
<dbReference type="AlphaFoldDB" id="A0A328FG80"/>
<keyword evidence="9" id="KW-1185">Reference proteome</keyword>
<dbReference type="PANTHER" id="PTHR43359:SF1">
    <property type="entry name" value="FORMATE HYDROGENLYASE SUBUNIT 4-RELATED"/>
    <property type="match status" value="1"/>
</dbReference>
<dbReference type="Proteomes" id="UP000293902">
    <property type="component" value="Chromosome"/>
</dbReference>
<feature type="transmembrane region" description="Helical" evidence="5">
    <location>
        <begin position="60"/>
        <end position="83"/>
    </location>
</feature>
<evidence type="ECO:0000256" key="1">
    <source>
        <dbReference type="ARBA" id="ARBA00004141"/>
    </source>
</evidence>
<keyword evidence="3 5" id="KW-1133">Transmembrane helix</keyword>
<sequence length="306" mass="33818">MIQSILLWLAAILAAPFFSGLILKIKAFFGGKKGPPILINYYTLIKLFKKGSVYSNSTTFVFKLGPVISLAASLTVLMFLPIAGHNPVFSFNGDVIFVLYILGLGRFFTIAAAMDTASPFEGMGAAREAYFPIICEAAMFMILIFFYRITGELQLSAYFAGSNTQSMWSSAGAPLLFIVISFFIILLTENSRVPVDDPATHLELTMIHEVMVLDHSGPDFALIELGSFCKLIFYSTIISRMILPFESAFFGFPLVMYISGLLVVYVAVGVTESVMARYRMDKVPQFVLTSFALAFFATIITLEFVK</sequence>
<dbReference type="EMBL" id="QLNI01000014">
    <property type="protein sequence ID" value="RAM02452.1"/>
    <property type="molecule type" value="Genomic_DNA"/>
</dbReference>
<dbReference type="Proteomes" id="UP000248798">
    <property type="component" value="Unassembled WGS sequence"/>
</dbReference>
<protein>
    <submittedName>
        <fullName evidence="7">Hydrogenase</fullName>
    </submittedName>
</protein>
<reference evidence="7 8" key="1">
    <citation type="submission" date="2018-06" db="EMBL/GenBank/DDBJ databases">
        <title>Complete Genome Sequence of Desulfobacter hydrogenophilus (DSM3380).</title>
        <authorList>
            <person name="Marietou A."/>
            <person name="Schreiber L."/>
            <person name="Marshall I."/>
            <person name="Jorgensen B."/>
        </authorList>
    </citation>
    <scope>NUCLEOTIDE SEQUENCE [LARGE SCALE GENOMIC DNA]</scope>
    <source>
        <strain evidence="7 8">DSM 3380</strain>
    </source>
</reference>
<feature type="transmembrane region" description="Helical" evidence="5">
    <location>
        <begin position="283"/>
        <end position="305"/>
    </location>
</feature>
<proteinExistence type="predicted"/>
<feature type="transmembrane region" description="Helical" evidence="5">
    <location>
        <begin position="95"/>
        <end position="117"/>
    </location>
</feature>
<evidence type="ECO:0000256" key="5">
    <source>
        <dbReference type="SAM" id="Phobius"/>
    </source>
</evidence>